<accession>A0A0B6XXX2</accession>
<organism evidence="1">
    <name type="scientific">Arion vulgaris</name>
    <dbReference type="NCBI Taxonomy" id="1028688"/>
    <lineage>
        <taxon>Eukaryota</taxon>
        <taxon>Metazoa</taxon>
        <taxon>Spiralia</taxon>
        <taxon>Lophotrochozoa</taxon>
        <taxon>Mollusca</taxon>
        <taxon>Gastropoda</taxon>
        <taxon>Heterobranchia</taxon>
        <taxon>Euthyneura</taxon>
        <taxon>Panpulmonata</taxon>
        <taxon>Eupulmonata</taxon>
        <taxon>Stylommatophora</taxon>
        <taxon>Helicina</taxon>
        <taxon>Arionoidea</taxon>
        <taxon>Arionidae</taxon>
        <taxon>Arion</taxon>
    </lineage>
</organism>
<dbReference type="EMBL" id="HACG01001899">
    <property type="protein sequence ID" value="CEK48764.1"/>
    <property type="molecule type" value="Transcribed_RNA"/>
</dbReference>
<gene>
    <name evidence="1" type="primary">ORF5120</name>
</gene>
<feature type="non-terminal residue" evidence="1">
    <location>
        <position position="60"/>
    </location>
</feature>
<protein>
    <submittedName>
        <fullName evidence="1">Uncharacterized protein</fullName>
    </submittedName>
</protein>
<dbReference type="AlphaFoldDB" id="A0A0B6XXX2"/>
<proteinExistence type="predicted"/>
<reference evidence="1" key="1">
    <citation type="submission" date="2014-12" db="EMBL/GenBank/DDBJ databases">
        <title>Insight into the proteome of Arion vulgaris.</title>
        <authorList>
            <person name="Aradska J."/>
            <person name="Bulat T."/>
            <person name="Smidak R."/>
            <person name="Sarate P."/>
            <person name="Gangsoo J."/>
            <person name="Sialana F."/>
            <person name="Bilban M."/>
            <person name="Lubec G."/>
        </authorList>
    </citation>
    <scope>NUCLEOTIDE SEQUENCE</scope>
    <source>
        <tissue evidence="1">Skin</tissue>
    </source>
</reference>
<sequence>MYYLYIRCDNLTSDVSILHEMCQSYIRCVALTSGVSTVHQVYQFFWVFFFPDPEALELSA</sequence>
<name>A0A0B6XXX2_9EUPU</name>
<evidence type="ECO:0000313" key="1">
    <source>
        <dbReference type="EMBL" id="CEK48764.1"/>
    </source>
</evidence>